<reference evidence="1 2" key="1">
    <citation type="submission" date="2016-10" db="EMBL/GenBank/DDBJ databases">
        <authorList>
            <person name="de Groot N.N."/>
        </authorList>
    </citation>
    <scope>NUCLEOTIDE SEQUENCE [LARGE SCALE GENOMIC DNA]</scope>
    <source>
        <strain evidence="1 2">DSM 23995</strain>
    </source>
</reference>
<evidence type="ECO:0000313" key="1">
    <source>
        <dbReference type="EMBL" id="SFE89895.1"/>
    </source>
</evidence>
<dbReference type="Proteomes" id="UP000199516">
    <property type="component" value="Unassembled WGS sequence"/>
</dbReference>
<dbReference type="EMBL" id="FONT01000005">
    <property type="protein sequence ID" value="SFE89895.1"/>
    <property type="molecule type" value="Genomic_DNA"/>
</dbReference>
<dbReference type="SUPFAM" id="SSF160104">
    <property type="entry name" value="Acetoacetate decarboxylase-like"/>
    <property type="match status" value="1"/>
</dbReference>
<dbReference type="PANTHER" id="PTHR39186:SF1">
    <property type="entry name" value="DUF2071 DOMAIN-CONTAINING PROTEIN"/>
    <property type="match status" value="1"/>
</dbReference>
<accession>A0A1I2EAL3</accession>
<name>A0A1I2EAL3_9BACI</name>
<dbReference type="Gene3D" id="2.40.400.10">
    <property type="entry name" value="Acetoacetate decarboxylase-like"/>
    <property type="match status" value="1"/>
</dbReference>
<keyword evidence="2" id="KW-1185">Reference proteome</keyword>
<gene>
    <name evidence="1" type="ORF">SAMN05192532_105232</name>
</gene>
<evidence type="ECO:0008006" key="3">
    <source>
        <dbReference type="Google" id="ProtNLM"/>
    </source>
</evidence>
<dbReference type="RefSeq" id="WP_177194811.1">
    <property type="nucleotide sequence ID" value="NZ_FONT01000005.1"/>
</dbReference>
<dbReference type="InterPro" id="IPR018644">
    <property type="entry name" value="DUF2071"/>
</dbReference>
<dbReference type="PANTHER" id="PTHR39186">
    <property type="entry name" value="DUF2071 FAMILY PROTEIN"/>
    <property type="match status" value="1"/>
</dbReference>
<protein>
    <recommendedName>
        <fullName evidence="3">DUF2071 domain-containing protein</fullName>
    </recommendedName>
</protein>
<evidence type="ECO:0000313" key="2">
    <source>
        <dbReference type="Proteomes" id="UP000199516"/>
    </source>
</evidence>
<organism evidence="1 2">
    <name type="scientific">Alteribacillus iranensis</name>
    <dbReference type="NCBI Taxonomy" id="930128"/>
    <lineage>
        <taxon>Bacteria</taxon>
        <taxon>Bacillati</taxon>
        <taxon>Bacillota</taxon>
        <taxon>Bacilli</taxon>
        <taxon>Bacillales</taxon>
        <taxon>Bacillaceae</taxon>
        <taxon>Alteribacillus</taxon>
    </lineage>
</organism>
<dbReference type="AlphaFoldDB" id="A0A1I2EAL3"/>
<dbReference type="Pfam" id="PF09844">
    <property type="entry name" value="DUF2071"/>
    <property type="match status" value="1"/>
</dbReference>
<proteinExistence type="predicted"/>
<dbReference type="InterPro" id="IPR023375">
    <property type="entry name" value="ADC_dom_sf"/>
</dbReference>
<sequence>MFQHVLNNTSHRTSPLPTGPWVMTQRWDHLLFMHWPVTPEIIKKHVPEGMTVDTFDRNAWITIIPFKIGDMRFRKLPPFPFLKSMLEVNVRTYVRRNGVPGIYFFSLEASKLPAVIGARAATLPYYHADMHMKSITDTFYYESKRKGSQAALSLSYRPVSAPFFPEENTLDEWLLERYWLWTNRNGTIYSDGIHHKKWEVYHAEASIEVMSLASFLPENIFERPPLLHYALTKRVLFWPIRKE</sequence>